<accession>A0A182J2C1</accession>
<reference evidence="1" key="1">
    <citation type="submission" date="2022-08" db="UniProtKB">
        <authorList>
            <consortium name="EnsemblMetazoa"/>
        </authorList>
    </citation>
    <scope>IDENTIFICATION</scope>
    <source>
        <strain evidence="1">EBRO</strain>
    </source>
</reference>
<proteinExistence type="predicted"/>
<dbReference type="EnsemblMetazoa" id="AATE010023-RA">
    <property type="protein sequence ID" value="AATE010023-PA.1"/>
    <property type="gene ID" value="AATE010023"/>
</dbReference>
<organism evidence="1">
    <name type="scientific">Anopheles atroparvus</name>
    <name type="common">European mosquito</name>
    <dbReference type="NCBI Taxonomy" id="41427"/>
    <lineage>
        <taxon>Eukaryota</taxon>
        <taxon>Metazoa</taxon>
        <taxon>Ecdysozoa</taxon>
        <taxon>Arthropoda</taxon>
        <taxon>Hexapoda</taxon>
        <taxon>Insecta</taxon>
        <taxon>Pterygota</taxon>
        <taxon>Neoptera</taxon>
        <taxon>Endopterygota</taxon>
        <taxon>Diptera</taxon>
        <taxon>Nematocera</taxon>
        <taxon>Culicoidea</taxon>
        <taxon>Culicidae</taxon>
        <taxon>Anophelinae</taxon>
        <taxon>Anopheles</taxon>
    </lineage>
</organism>
<name>A0A182J2C1_ANOAO</name>
<dbReference type="AlphaFoldDB" id="A0A182J2C1"/>
<evidence type="ECO:0000313" key="1">
    <source>
        <dbReference type="EnsemblMetazoa" id="AATE010023-PA.1"/>
    </source>
</evidence>
<protein>
    <submittedName>
        <fullName evidence="1">Uncharacterized protein</fullName>
    </submittedName>
</protein>
<dbReference type="VEuPathDB" id="VectorBase:AATE010023"/>
<sequence>MTQKVRSNSNAAYSCAIFECCRTFIMCTSRSMLRRSPFFWIWMNFAASRTPVDFSLLLYTTPNFPLLASVKAAHLLWRLGLLVARTSYRTEGSTENHSPEPIGFDSRPAGPPRCSPKSESKIANWDERARTSLGVGASCAADVLEFESARMAVSGGISTAKSEMALRKAKYWP</sequence>